<evidence type="ECO:0000313" key="10">
    <source>
        <dbReference type="Proteomes" id="UP000245207"/>
    </source>
</evidence>
<organism evidence="9 10">
    <name type="scientific">Artemisia annua</name>
    <name type="common">Sweet wormwood</name>
    <dbReference type="NCBI Taxonomy" id="35608"/>
    <lineage>
        <taxon>Eukaryota</taxon>
        <taxon>Viridiplantae</taxon>
        <taxon>Streptophyta</taxon>
        <taxon>Embryophyta</taxon>
        <taxon>Tracheophyta</taxon>
        <taxon>Spermatophyta</taxon>
        <taxon>Magnoliopsida</taxon>
        <taxon>eudicotyledons</taxon>
        <taxon>Gunneridae</taxon>
        <taxon>Pentapetalae</taxon>
        <taxon>asterids</taxon>
        <taxon>campanulids</taxon>
        <taxon>Asterales</taxon>
        <taxon>Asteraceae</taxon>
        <taxon>Asteroideae</taxon>
        <taxon>Anthemideae</taxon>
        <taxon>Artemisiinae</taxon>
        <taxon>Artemisia</taxon>
    </lineage>
</organism>
<comment type="subcellular location">
    <subcellularLocation>
        <location evidence="1">Golgi apparatus membrane</location>
        <topology evidence="1">Single-pass type II membrane protein</topology>
    </subcellularLocation>
</comment>
<keyword evidence="3" id="KW-0808">Transferase</keyword>
<keyword evidence="3" id="KW-0328">Glycosyltransferase</keyword>
<dbReference type="PANTHER" id="PTHR11062:SF108">
    <property type="entry name" value="EXOSTOSIN FAMILY PROTEIN"/>
    <property type="match status" value="1"/>
</dbReference>
<gene>
    <name evidence="9" type="ORF">CTI12_AA627110</name>
</gene>
<evidence type="ECO:0000259" key="8">
    <source>
        <dbReference type="Pfam" id="PF03016"/>
    </source>
</evidence>
<dbReference type="PANTHER" id="PTHR11062">
    <property type="entry name" value="EXOSTOSIN HEPARAN SULFATE GLYCOSYLTRANSFERASE -RELATED"/>
    <property type="match status" value="1"/>
</dbReference>
<evidence type="ECO:0000256" key="5">
    <source>
        <dbReference type="ARBA" id="ARBA00023034"/>
    </source>
</evidence>
<keyword evidence="10" id="KW-1185">Reference proteome</keyword>
<dbReference type="GO" id="GO:0000139">
    <property type="term" value="C:Golgi membrane"/>
    <property type="evidence" value="ECO:0007669"/>
    <property type="project" value="UniProtKB-SubCell"/>
</dbReference>
<feature type="transmembrane region" description="Helical" evidence="7">
    <location>
        <begin position="14"/>
        <end position="31"/>
    </location>
</feature>
<dbReference type="InterPro" id="IPR004263">
    <property type="entry name" value="Exostosin"/>
</dbReference>
<evidence type="ECO:0000256" key="7">
    <source>
        <dbReference type="SAM" id="Phobius"/>
    </source>
</evidence>
<feature type="compositionally biased region" description="Polar residues" evidence="6">
    <location>
        <begin position="186"/>
        <end position="196"/>
    </location>
</feature>
<dbReference type="OrthoDB" id="1924787at2759"/>
<evidence type="ECO:0000256" key="3">
    <source>
        <dbReference type="ARBA" id="ARBA00022676"/>
    </source>
</evidence>
<feature type="compositionally biased region" description="Basic and acidic residues" evidence="6">
    <location>
        <begin position="88"/>
        <end position="107"/>
    </location>
</feature>
<evidence type="ECO:0000256" key="6">
    <source>
        <dbReference type="SAM" id="MobiDB-lite"/>
    </source>
</evidence>
<keyword evidence="4" id="KW-0735">Signal-anchor</keyword>
<proteinExistence type="inferred from homology"/>
<evidence type="ECO:0000256" key="4">
    <source>
        <dbReference type="ARBA" id="ARBA00022968"/>
    </source>
</evidence>
<evidence type="ECO:0000313" key="9">
    <source>
        <dbReference type="EMBL" id="PWA28930.1"/>
    </source>
</evidence>
<dbReference type="EMBL" id="PKPP01027150">
    <property type="protein sequence ID" value="PWA28930.1"/>
    <property type="molecule type" value="Genomic_DNA"/>
</dbReference>
<feature type="domain" description="Exostosin GT47" evidence="8">
    <location>
        <begin position="314"/>
        <end position="597"/>
    </location>
</feature>
<dbReference type="AlphaFoldDB" id="A0A2U1KA19"/>
<keyword evidence="7" id="KW-1133">Transmembrane helix</keyword>
<dbReference type="InterPro" id="IPR040911">
    <property type="entry name" value="Exostosin_GT47"/>
</dbReference>
<keyword evidence="7" id="KW-0812">Transmembrane</keyword>
<protein>
    <submittedName>
        <fullName evidence="9">Exostosin family protein</fullName>
    </submittedName>
</protein>
<comment type="caution">
    <text evidence="9">The sequence shown here is derived from an EMBL/GenBank/DDBJ whole genome shotgun (WGS) entry which is preliminary data.</text>
</comment>
<feature type="compositionally biased region" description="Basic and acidic residues" evidence="6">
    <location>
        <begin position="147"/>
        <end position="162"/>
    </location>
</feature>
<reference evidence="9 10" key="1">
    <citation type="journal article" date="2018" name="Mol. Plant">
        <title>The genome of Artemisia annua provides insight into the evolution of Asteraceae family and artemisinin biosynthesis.</title>
        <authorList>
            <person name="Shen Q."/>
            <person name="Zhang L."/>
            <person name="Liao Z."/>
            <person name="Wang S."/>
            <person name="Yan T."/>
            <person name="Shi P."/>
            <person name="Liu M."/>
            <person name="Fu X."/>
            <person name="Pan Q."/>
            <person name="Wang Y."/>
            <person name="Lv Z."/>
            <person name="Lu X."/>
            <person name="Zhang F."/>
            <person name="Jiang W."/>
            <person name="Ma Y."/>
            <person name="Chen M."/>
            <person name="Hao X."/>
            <person name="Li L."/>
            <person name="Tang Y."/>
            <person name="Lv G."/>
            <person name="Zhou Y."/>
            <person name="Sun X."/>
            <person name="Brodelius P.E."/>
            <person name="Rose J.K.C."/>
            <person name="Tang K."/>
        </authorList>
    </citation>
    <scope>NUCLEOTIDE SEQUENCE [LARGE SCALE GENOMIC DNA]</scope>
    <source>
        <strain evidence="10">cv. Huhao1</strain>
        <tissue evidence="9">Leaf</tissue>
    </source>
</reference>
<dbReference type="STRING" id="35608.A0A2U1KA19"/>
<keyword evidence="5" id="KW-0333">Golgi apparatus</keyword>
<feature type="region of interest" description="Disordered" evidence="6">
    <location>
        <begin position="140"/>
        <end position="211"/>
    </location>
</feature>
<comment type="similarity">
    <text evidence="2">Belongs to the glycosyltransferase 47 family.</text>
</comment>
<evidence type="ECO:0000256" key="2">
    <source>
        <dbReference type="ARBA" id="ARBA00010271"/>
    </source>
</evidence>
<feature type="region of interest" description="Disordered" evidence="6">
    <location>
        <begin position="65"/>
        <end position="118"/>
    </location>
</feature>
<evidence type="ECO:0000256" key="1">
    <source>
        <dbReference type="ARBA" id="ARBA00004323"/>
    </source>
</evidence>
<name>A0A2U1KA19_ARTAN</name>
<keyword evidence="7" id="KW-0472">Membrane</keyword>
<accession>A0A2U1KA19</accession>
<dbReference type="GO" id="GO:0016757">
    <property type="term" value="F:glycosyltransferase activity"/>
    <property type="evidence" value="ECO:0007669"/>
    <property type="project" value="UniProtKB-KW"/>
</dbReference>
<feature type="compositionally biased region" description="Basic and acidic residues" evidence="6">
    <location>
        <begin position="65"/>
        <end position="76"/>
    </location>
</feature>
<sequence length="651" mass="73774">MGHEVQYILESKRLVWLVAVVFAGVIMFQYFEFPYGDIAPSLFSVGRTQPSASSQVPESLVNHTRFDGSNHTKPVDTLDDGNNVGFENDIHPEMNRDTDYSTPKEIDLDAASPLPTSPAPLVPPTMVVTVVIETPPPTALNIAGLENDIRPDNSTSQEKDSDAVSSSPSSPTPLTPSTTDHDTVISPPTTLDNVSTPHIDVPNSDHDVKESVATQMSPATAADGSSVKEVTPVKEVHLKPIMGDVVTMSDMHDILLYNRDSVFSPKPLWPLAVDQELLDARRQIENAPIIKDRELYSPLYRNVSKFKRSYELMEKILKVYIYKEGEKPIFHQPKAVLSGIYASEGWFMKHMKESKEFVTKDPKQAHLLYLPFSSRMLEEKLYVTGSGSRDNLVAHLKNYLHLIAGRYDSWNRTGGSDHFLVACHDWATDETRLAMDTCIRALCNSDVKREGFQLGKDVSLAETYVQSSQNPLRELGGKPSSQRSILAFFAGQMHGYVRPILLKHWENKDPDMKIFGKLKKAKGNRNYINYMKTSKYCICPKGYEVNSPRVVEAIFHECVPVIISDNFVPPFFEILDWESFAVFVLEKDIPNLKNILLSISHRRYLVMQQRVKRVQQHFLWHVKPVKYDLFHMILHSIWYNRVFSINPIGLE</sequence>
<dbReference type="Proteomes" id="UP000245207">
    <property type="component" value="Unassembled WGS sequence"/>
</dbReference>
<dbReference type="Pfam" id="PF03016">
    <property type="entry name" value="Exostosin_GT47"/>
    <property type="match status" value="1"/>
</dbReference>